<dbReference type="NCBIfam" id="NF038153">
    <property type="entry name" value="lant_leader_L1a"/>
    <property type="match status" value="1"/>
</dbReference>
<organism evidence="1 2">
    <name type="scientific">Taibaiella chishuiensis</name>
    <dbReference type="NCBI Taxonomy" id="1434707"/>
    <lineage>
        <taxon>Bacteria</taxon>
        <taxon>Pseudomonadati</taxon>
        <taxon>Bacteroidota</taxon>
        <taxon>Chitinophagia</taxon>
        <taxon>Chitinophagales</taxon>
        <taxon>Chitinophagaceae</taxon>
        <taxon>Taibaiella</taxon>
    </lineage>
</organism>
<dbReference type="InterPro" id="IPR058238">
    <property type="entry name" value="Lant_leader_dom"/>
</dbReference>
<evidence type="ECO:0000313" key="1">
    <source>
        <dbReference type="EMBL" id="PSK93543.1"/>
    </source>
</evidence>
<keyword evidence="2" id="KW-1185">Reference proteome</keyword>
<sequence>MKKKKIELNAKLFLRKTTVSLLNDLETVTGGAGNSLPPTNCPSTPTSPCAICTVSQRPTCTQASACASVVGPLGVCCVVTLMNCG</sequence>
<dbReference type="AlphaFoldDB" id="A0A2P8D8K3"/>
<dbReference type="EMBL" id="PYGD01000002">
    <property type="protein sequence ID" value="PSK93543.1"/>
    <property type="molecule type" value="Genomic_DNA"/>
</dbReference>
<dbReference type="RefSeq" id="WP_106522538.1">
    <property type="nucleotide sequence ID" value="NZ_PYGD01000002.1"/>
</dbReference>
<gene>
    <name evidence="1" type="ORF">B0I18_102513</name>
</gene>
<accession>A0A2P8D8K3</accession>
<protein>
    <submittedName>
        <fullName evidence="1">Uncharacterized protein</fullName>
    </submittedName>
</protein>
<name>A0A2P8D8K3_9BACT</name>
<evidence type="ECO:0000313" key="2">
    <source>
        <dbReference type="Proteomes" id="UP000240572"/>
    </source>
</evidence>
<comment type="caution">
    <text evidence="1">The sequence shown here is derived from an EMBL/GenBank/DDBJ whole genome shotgun (WGS) entry which is preliminary data.</text>
</comment>
<proteinExistence type="predicted"/>
<reference evidence="1 2" key="1">
    <citation type="submission" date="2018-03" db="EMBL/GenBank/DDBJ databases">
        <title>Genomic Encyclopedia of Type Strains, Phase III (KMG-III): the genomes of soil and plant-associated and newly described type strains.</title>
        <authorList>
            <person name="Whitman W."/>
        </authorList>
    </citation>
    <scope>NUCLEOTIDE SEQUENCE [LARGE SCALE GENOMIC DNA]</scope>
    <source>
        <strain evidence="1 2">CGMCC 1.12700</strain>
    </source>
</reference>
<dbReference type="Proteomes" id="UP000240572">
    <property type="component" value="Unassembled WGS sequence"/>
</dbReference>